<dbReference type="PATRIC" id="fig|251707.3.peg.48"/>
<dbReference type="InterPro" id="IPR036412">
    <property type="entry name" value="HAD-like_sf"/>
</dbReference>
<dbReference type="FunFam" id="1.10.150.240:FF:000001">
    <property type="entry name" value="Haloacid dehalogenase-like hydrolase domain"/>
    <property type="match status" value="1"/>
</dbReference>
<gene>
    <name evidence="5" type="ORF">ALO52_100316</name>
</gene>
<dbReference type="PANTHER" id="PTHR18901">
    <property type="entry name" value="2-DEOXYGLUCOSE-6-PHOSPHATE PHOSPHATASE 2"/>
    <property type="match status" value="1"/>
</dbReference>
<keyword evidence="2" id="KW-0479">Metal-binding</keyword>
<comment type="caution">
    <text evidence="5">The sequence shown here is derived from an EMBL/GenBank/DDBJ whole genome shotgun (WGS) entry which is preliminary data.</text>
</comment>
<accession>A0A0P9YL28</accession>
<dbReference type="GO" id="GO:0016791">
    <property type="term" value="F:phosphatase activity"/>
    <property type="evidence" value="ECO:0007669"/>
    <property type="project" value="UniProtKB-ARBA"/>
</dbReference>
<name>A0A0P9YL28_9PSED</name>
<reference evidence="5 6" key="1">
    <citation type="submission" date="2015-09" db="EMBL/GenBank/DDBJ databases">
        <title>Genome announcement of multiple Pseudomonas syringae strains.</title>
        <authorList>
            <person name="Thakur S."/>
            <person name="Wang P.W."/>
            <person name="Gong Y."/>
            <person name="Weir B.S."/>
            <person name="Guttman D.S."/>
        </authorList>
    </citation>
    <scope>NUCLEOTIDE SEQUENCE [LARGE SCALE GENOMIC DNA]</scope>
    <source>
        <strain evidence="5 6">ICMP3956</strain>
    </source>
</reference>
<dbReference type="SFLD" id="SFLDS00003">
    <property type="entry name" value="Haloacid_Dehalogenase"/>
    <property type="match status" value="1"/>
</dbReference>
<dbReference type="FunFam" id="3.40.50.1000:FF:000055">
    <property type="entry name" value="Haloacid dehalogenase-like hydrolase family protein"/>
    <property type="match status" value="1"/>
</dbReference>
<dbReference type="Proteomes" id="UP000050562">
    <property type="component" value="Unassembled WGS sequence"/>
</dbReference>
<dbReference type="GO" id="GO:0046872">
    <property type="term" value="F:metal ion binding"/>
    <property type="evidence" value="ECO:0007669"/>
    <property type="project" value="UniProtKB-KW"/>
</dbReference>
<organism evidence="5 6">
    <name type="scientific">Pseudomonas syringae pv. primulae</name>
    <dbReference type="NCBI Taxonomy" id="251707"/>
    <lineage>
        <taxon>Bacteria</taxon>
        <taxon>Pseudomonadati</taxon>
        <taxon>Pseudomonadota</taxon>
        <taxon>Gammaproteobacteria</taxon>
        <taxon>Pseudomonadales</taxon>
        <taxon>Pseudomonadaceae</taxon>
        <taxon>Pseudomonas</taxon>
    </lineage>
</organism>
<dbReference type="SFLD" id="SFLDG01135">
    <property type="entry name" value="C1.5.6:_HAD__Beta-PGM__Phospha"/>
    <property type="match status" value="1"/>
</dbReference>
<dbReference type="InterPro" id="IPR023198">
    <property type="entry name" value="PGP-like_dom2"/>
</dbReference>
<proteinExistence type="predicted"/>
<dbReference type="SUPFAM" id="SSF56784">
    <property type="entry name" value="HAD-like"/>
    <property type="match status" value="1"/>
</dbReference>
<dbReference type="Pfam" id="PF00702">
    <property type="entry name" value="Hydrolase"/>
    <property type="match status" value="1"/>
</dbReference>
<keyword evidence="4" id="KW-0460">Magnesium</keyword>
<evidence type="ECO:0000313" key="5">
    <source>
        <dbReference type="EMBL" id="KPY38849.1"/>
    </source>
</evidence>
<dbReference type="AlphaFoldDB" id="A0A0P9YL28"/>
<evidence type="ECO:0000256" key="2">
    <source>
        <dbReference type="ARBA" id="ARBA00022723"/>
    </source>
</evidence>
<dbReference type="InterPro" id="IPR006439">
    <property type="entry name" value="HAD-SF_hydro_IA"/>
</dbReference>
<dbReference type="Gene3D" id="3.40.50.1000">
    <property type="entry name" value="HAD superfamily/HAD-like"/>
    <property type="match status" value="1"/>
</dbReference>
<dbReference type="NCBIfam" id="TIGR01509">
    <property type="entry name" value="HAD-SF-IA-v3"/>
    <property type="match status" value="1"/>
</dbReference>
<dbReference type="SFLD" id="SFLDG01129">
    <property type="entry name" value="C1.5:_HAD__Beta-PGM__Phosphata"/>
    <property type="match status" value="1"/>
</dbReference>
<protein>
    <submittedName>
        <fullName evidence="5">HAD-superfamily hydrolase</fullName>
    </submittedName>
</protein>
<dbReference type="InterPro" id="IPR023214">
    <property type="entry name" value="HAD_sf"/>
</dbReference>
<comment type="cofactor">
    <cofactor evidence="1">
        <name>Mg(2+)</name>
        <dbReference type="ChEBI" id="CHEBI:18420"/>
    </cofactor>
</comment>
<evidence type="ECO:0000256" key="4">
    <source>
        <dbReference type="ARBA" id="ARBA00022842"/>
    </source>
</evidence>
<evidence type="ECO:0000256" key="3">
    <source>
        <dbReference type="ARBA" id="ARBA00022801"/>
    </source>
</evidence>
<dbReference type="EMBL" id="LJRC01000081">
    <property type="protein sequence ID" value="KPY38849.1"/>
    <property type="molecule type" value="Genomic_DNA"/>
</dbReference>
<dbReference type="PANTHER" id="PTHR18901:SF38">
    <property type="entry name" value="PSEUDOURIDINE-5'-PHOSPHATASE"/>
    <property type="match status" value="1"/>
</dbReference>
<keyword evidence="3 5" id="KW-0378">Hydrolase</keyword>
<evidence type="ECO:0000256" key="1">
    <source>
        <dbReference type="ARBA" id="ARBA00001946"/>
    </source>
</evidence>
<dbReference type="Gene3D" id="1.10.150.240">
    <property type="entry name" value="Putative phosphatase, domain 2"/>
    <property type="match status" value="1"/>
</dbReference>
<sequence>MLTGRNHMSTTQNPRGPIKAVIFDMDGLLLDSEGIYTEVTHAIASRHGKTFDWAIKQHTIGRGATDFAEYVTKTLELPMTAEEFLEIRQPMLDERFPHSPAMPGAETLVRHLAEHNIPIAVGTSSSVHYFHAKTTLHRAWFELFETVVTADDPDVTAAKPAPDIFLVAARRLGVDPADCLVFEDSPFGVTAAKAAGMYAVAVPDSHMPREQYEHADLVIDSLAEFSLKDWGLPDLR</sequence>
<evidence type="ECO:0000313" key="6">
    <source>
        <dbReference type="Proteomes" id="UP000050562"/>
    </source>
</evidence>